<accession>A0A6I6DFJ2</accession>
<organism evidence="1 2">
    <name type="scientific">Candidatus Syntrophocurvum alkaliphilum</name>
    <dbReference type="NCBI Taxonomy" id="2293317"/>
    <lineage>
        <taxon>Bacteria</taxon>
        <taxon>Bacillati</taxon>
        <taxon>Bacillota</taxon>
        <taxon>Clostridia</taxon>
        <taxon>Eubacteriales</taxon>
        <taxon>Syntrophomonadaceae</taxon>
        <taxon>Candidatus Syntrophocurvum</taxon>
    </lineage>
</organism>
<keyword evidence="2" id="KW-1185">Reference proteome</keyword>
<gene>
    <name evidence="1" type="ORF">SYNTR_0791</name>
</gene>
<evidence type="ECO:0000313" key="1">
    <source>
        <dbReference type="EMBL" id="QGT99384.1"/>
    </source>
</evidence>
<name>A0A6I6DFJ2_9FIRM</name>
<dbReference type="KEGG" id="salq:SYNTR_0791"/>
<sequence>MNRIYFKKKADTAAKSDYKKLKAEQTCLSKSRIARRSA</sequence>
<dbReference type="EMBL" id="CP046457">
    <property type="protein sequence ID" value="QGT99384.1"/>
    <property type="molecule type" value="Genomic_DNA"/>
</dbReference>
<dbReference type="AlphaFoldDB" id="A0A6I6DFJ2"/>
<dbReference type="Proteomes" id="UP000426444">
    <property type="component" value="Chromosome"/>
</dbReference>
<evidence type="ECO:0000313" key="2">
    <source>
        <dbReference type="Proteomes" id="UP000426444"/>
    </source>
</evidence>
<reference evidence="2" key="1">
    <citation type="journal article" date="2019" name="Microbiology">
        <title>Complete Genome Sequence of an Uncultured Bacterium of the Candidate Phylum Bipolaricaulota.</title>
        <authorList>
            <person name="Kadnikov V.V."/>
            <person name="Mardanov A.V."/>
            <person name="Beletsky A.V."/>
            <person name="Frank Y.A."/>
            <person name="Karnachuk O.V."/>
            <person name="Ravin N.V."/>
        </authorList>
    </citation>
    <scope>NUCLEOTIDE SEQUENCE [LARGE SCALE GENOMIC DNA]</scope>
</reference>
<protein>
    <submittedName>
        <fullName evidence="1">Uncharacterized protein</fullName>
    </submittedName>
</protein>
<proteinExistence type="predicted"/>